<reference evidence="2 3" key="1">
    <citation type="submission" date="2019-03" db="EMBL/GenBank/DDBJ databases">
        <title>Draft genome sequences of novel Actinobacteria.</title>
        <authorList>
            <person name="Sahin N."/>
            <person name="Ay H."/>
            <person name="Saygin H."/>
        </authorList>
    </citation>
    <scope>NUCLEOTIDE SEQUENCE [LARGE SCALE GENOMIC DNA]</scope>
    <source>
        <strain evidence="2 3">JCM 13523</strain>
    </source>
</reference>
<evidence type="ECO:0000313" key="3">
    <source>
        <dbReference type="Proteomes" id="UP000295124"/>
    </source>
</evidence>
<dbReference type="Pfam" id="PF00106">
    <property type="entry name" value="adh_short"/>
    <property type="match status" value="1"/>
</dbReference>
<evidence type="ECO:0000256" key="1">
    <source>
        <dbReference type="ARBA" id="ARBA00023002"/>
    </source>
</evidence>
<dbReference type="EMBL" id="SMKX01000040">
    <property type="protein sequence ID" value="TDD59094.1"/>
    <property type="molecule type" value="Genomic_DNA"/>
</dbReference>
<name>A0A4R4ZMF7_9ACTN</name>
<organism evidence="2 3">
    <name type="scientific">Kribbella antibiotica</name>
    <dbReference type="NCBI Taxonomy" id="190195"/>
    <lineage>
        <taxon>Bacteria</taxon>
        <taxon>Bacillati</taxon>
        <taxon>Actinomycetota</taxon>
        <taxon>Actinomycetes</taxon>
        <taxon>Propionibacteriales</taxon>
        <taxon>Kribbellaceae</taxon>
        <taxon>Kribbella</taxon>
    </lineage>
</organism>
<dbReference type="AlphaFoldDB" id="A0A4R4ZMF7"/>
<protein>
    <submittedName>
        <fullName evidence="2">SDR family NAD(P)-dependent oxidoreductase</fullName>
    </submittedName>
</protein>
<dbReference type="PANTHER" id="PTHR43157">
    <property type="entry name" value="PHOSPHATIDYLINOSITOL-GLYCAN BIOSYNTHESIS CLASS F PROTEIN-RELATED"/>
    <property type="match status" value="1"/>
</dbReference>
<dbReference type="SUPFAM" id="SSF51735">
    <property type="entry name" value="NAD(P)-binding Rossmann-fold domains"/>
    <property type="match status" value="1"/>
</dbReference>
<dbReference type="InterPro" id="IPR036291">
    <property type="entry name" value="NAD(P)-bd_dom_sf"/>
</dbReference>
<dbReference type="PRINTS" id="PR00081">
    <property type="entry name" value="GDHRDH"/>
</dbReference>
<dbReference type="OrthoDB" id="4577644at2"/>
<dbReference type="Gene3D" id="3.40.50.720">
    <property type="entry name" value="NAD(P)-binding Rossmann-like Domain"/>
    <property type="match status" value="1"/>
</dbReference>
<dbReference type="InterPro" id="IPR002347">
    <property type="entry name" value="SDR_fam"/>
</dbReference>
<dbReference type="GO" id="GO:0016491">
    <property type="term" value="F:oxidoreductase activity"/>
    <property type="evidence" value="ECO:0007669"/>
    <property type="project" value="UniProtKB-KW"/>
</dbReference>
<keyword evidence="3" id="KW-1185">Reference proteome</keyword>
<keyword evidence="1" id="KW-0560">Oxidoreductase</keyword>
<evidence type="ECO:0000313" key="2">
    <source>
        <dbReference type="EMBL" id="TDD59094.1"/>
    </source>
</evidence>
<dbReference type="Proteomes" id="UP000295124">
    <property type="component" value="Unassembled WGS sequence"/>
</dbReference>
<comment type="caution">
    <text evidence="2">The sequence shown here is derived from an EMBL/GenBank/DDBJ whole genome shotgun (WGS) entry which is preliminary data.</text>
</comment>
<accession>A0A4R4ZMF7</accession>
<dbReference type="PANTHER" id="PTHR43157:SF31">
    <property type="entry name" value="PHOSPHATIDYLINOSITOL-GLYCAN BIOSYNTHESIS CLASS F PROTEIN"/>
    <property type="match status" value="1"/>
</dbReference>
<proteinExistence type="predicted"/>
<dbReference type="RefSeq" id="WP_132168160.1">
    <property type="nucleotide sequence ID" value="NZ_SMKX01000040.1"/>
</dbReference>
<sequence length="297" mass="31065">MSLPDLTGRTYAVTGGNAGIGYFISEQLTAAGADVVILARNAERAQAAAAAIRGQVGREVAALVPLDLADLDSVAAAADQLTGLDRLDGLIHNAGVNAGMERRTTRHGFEVAFGTNHLGHFALTALTMPILAATPGSRVVPVGSIMTKAVKFDPEDLQVERSAYSQQKAYTQSKHAVLIFAAELDRRLRAAGVNVRSVAAHPGLSIDAFSPARPGINQAARIRLAVPIQGKDRGARPALAAATDPKARGGQYYGPRYGAFGPPVIVKPPRTTADPATLWAQSEELTGIPFTLQAGHP</sequence>
<gene>
    <name evidence="2" type="ORF">E1263_16280</name>
</gene>